<evidence type="ECO:0000313" key="11">
    <source>
        <dbReference type="EMBL" id="SQI27489.1"/>
    </source>
</evidence>
<dbReference type="EMBL" id="LS483466">
    <property type="protein sequence ID" value="SQI27489.1"/>
    <property type="molecule type" value="Genomic_DNA"/>
</dbReference>
<dbReference type="Proteomes" id="UP000248731">
    <property type="component" value="Chromosome 1"/>
</dbReference>
<evidence type="ECO:0000256" key="6">
    <source>
        <dbReference type="ARBA" id="ARBA00022989"/>
    </source>
</evidence>
<sequence>MKSLWPLFGISNQMLAAVALVLSTVVLIKMQRTKYIWVTVIPAVWLLICTTWALGLKLFSANPQMEGFFYMANLYKEKIADGANLTAEQIANMNHIVVNNYTNAGLSILFLVVVYSIIFYGFTTWMTVRNSDKRTDKETPYVPVPEGGVKISSHH</sequence>
<dbReference type="InterPro" id="IPR003706">
    <property type="entry name" value="CstA_N"/>
</dbReference>
<dbReference type="Pfam" id="PF02554">
    <property type="entry name" value="CstA"/>
    <property type="match status" value="1"/>
</dbReference>
<gene>
    <name evidence="11" type="primary">cstA2_2</name>
    <name evidence="11" type="ORF">NCTC7307_04885</name>
</gene>
<evidence type="ECO:0000256" key="9">
    <source>
        <dbReference type="SAM" id="Phobius"/>
    </source>
</evidence>
<feature type="domain" description="CstA N-terminal" evidence="10">
    <location>
        <begin position="2"/>
        <end position="53"/>
    </location>
</feature>
<organism evidence="11 12">
    <name type="scientific">Salmonella enterica subsp. arizonae</name>
    <dbReference type="NCBI Taxonomy" id="59203"/>
    <lineage>
        <taxon>Bacteria</taxon>
        <taxon>Pseudomonadati</taxon>
        <taxon>Pseudomonadota</taxon>
        <taxon>Gammaproteobacteria</taxon>
        <taxon>Enterobacterales</taxon>
        <taxon>Enterobacteriaceae</taxon>
        <taxon>Salmonella</taxon>
    </lineage>
</organism>
<evidence type="ECO:0000256" key="8">
    <source>
        <dbReference type="SAM" id="MobiDB-lite"/>
    </source>
</evidence>
<comment type="similarity">
    <text evidence="2">Belongs to the peptide transporter carbon starvation (CstA) (TC 2.A.114) family.</text>
</comment>
<feature type="region of interest" description="Disordered" evidence="8">
    <location>
        <begin position="135"/>
        <end position="155"/>
    </location>
</feature>
<evidence type="ECO:0000256" key="4">
    <source>
        <dbReference type="ARBA" id="ARBA00022475"/>
    </source>
</evidence>
<keyword evidence="6 9" id="KW-1133">Transmembrane helix</keyword>
<keyword evidence="12" id="KW-1185">Reference proteome</keyword>
<evidence type="ECO:0000313" key="12">
    <source>
        <dbReference type="Proteomes" id="UP000248731"/>
    </source>
</evidence>
<name>A0A2X4TM98_SALER</name>
<dbReference type="GO" id="GO:0005886">
    <property type="term" value="C:plasma membrane"/>
    <property type="evidence" value="ECO:0007669"/>
    <property type="project" value="UniProtKB-SubCell"/>
</dbReference>
<accession>A0A2X4TM98</accession>
<keyword evidence="7 9" id="KW-0472">Membrane</keyword>
<evidence type="ECO:0000256" key="2">
    <source>
        <dbReference type="ARBA" id="ARBA00007755"/>
    </source>
</evidence>
<dbReference type="PANTHER" id="PTHR30252">
    <property type="entry name" value="INNER MEMBRANE PEPTIDE TRANSPORTER"/>
    <property type="match status" value="1"/>
</dbReference>
<evidence type="ECO:0000256" key="7">
    <source>
        <dbReference type="ARBA" id="ARBA00023136"/>
    </source>
</evidence>
<keyword evidence="5 9" id="KW-0812">Transmembrane</keyword>
<proteinExistence type="inferred from homology"/>
<evidence type="ECO:0000256" key="1">
    <source>
        <dbReference type="ARBA" id="ARBA00004651"/>
    </source>
</evidence>
<feature type="transmembrane region" description="Helical" evidence="9">
    <location>
        <begin position="6"/>
        <end position="28"/>
    </location>
</feature>
<comment type="subcellular location">
    <subcellularLocation>
        <location evidence="1">Cell membrane</location>
        <topology evidence="1">Multi-pass membrane protein</topology>
    </subcellularLocation>
</comment>
<evidence type="ECO:0000256" key="5">
    <source>
        <dbReference type="ARBA" id="ARBA00022692"/>
    </source>
</evidence>
<keyword evidence="4" id="KW-1003">Cell membrane</keyword>
<dbReference type="PANTHER" id="PTHR30252:SF3">
    <property type="entry name" value="PYRUVATE_PROTON SYMPORTER BTST"/>
    <property type="match status" value="1"/>
</dbReference>
<keyword evidence="3" id="KW-0813">Transport</keyword>
<protein>
    <submittedName>
        <fullName evidence="11">Carbon starvation protein</fullName>
    </submittedName>
</protein>
<reference evidence="11 12" key="1">
    <citation type="submission" date="2018-06" db="EMBL/GenBank/DDBJ databases">
        <authorList>
            <consortium name="Pathogen Informatics"/>
            <person name="Doyle S."/>
        </authorList>
    </citation>
    <scope>NUCLEOTIDE SEQUENCE [LARGE SCALE GENOMIC DNA]</scope>
    <source>
        <strain evidence="11 12">NCTC7307</strain>
    </source>
</reference>
<dbReference type="InterPro" id="IPR051605">
    <property type="entry name" value="CstA"/>
</dbReference>
<dbReference type="GO" id="GO:0009267">
    <property type="term" value="P:cellular response to starvation"/>
    <property type="evidence" value="ECO:0007669"/>
    <property type="project" value="InterPro"/>
</dbReference>
<dbReference type="AlphaFoldDB" id="A0A2X4TM98"/>
<feature type="transmembrane region" description="Helical" evidence="9">
    <location>
        <begin position="108"/>
        <end position="128"/>
    </location>
</feature>
<evidence type="ECO:0000259" key="10">
    <source>
        <dbReference type="Pfam" id="PF02554"/>
    </source>
</evidence>
<feature type="transmembrane region" description="Helical" evidence="9">
    <location>
        <begin position="35"/>
        <end position="55"/>
    </location>
</feature>
<evidence type="ECO:0000256" key="3">
    <source>
        <dbReference type="ARBA" id="ARBA00022448"/>
    </source>
</evidence>